<dbReference type="VEuPathDB" id="MicrosporidiaDB:DI09_90p50"/>
<keyword evidence="2" id="KW-1185">Reference proteome</keyword>
<accession>A0A098VLS0</accession>
<dbReference type="HOGENOM" id="CLU_1360711_0_0_1"/>
<evidence type="ECO:0000313" key="2">
    <source>
        <dbReference type="Proteomes" id="UP000029725"/>
    </source>
</evidence>
<dbReference type="GeneID" id="25261062"/>
<dbReference type="Proteomes" id="UP000029725">
    <property type="component" value="Unassembled WGS sequence"/>
</dbReference>
<organism evidence="1 2">
    <name type="scientific">Mitosporidium daphniae</name>
    <dbReference type="NCBI Taxonomy" id="1485682"/>
    <lineage>
        <taxon>Eukaryota</taxon>
        <taxon>Fungi</taxon>
        <taxon>Fungi incertae sedis</taxon>
        <taxon>Microsporidia</taxon>
        <taxon>Mitosporidium</taxon>
    </lineage>
</organism>
<reference evidence="1 2" key="1">
    <citation type="submission" date="2014-04" db="EMBL/GenBank/DDBJ databases">
        <title>A new species of microsporidia sheds light on the evolution of extreme parasitism.</title>
        <authorList>
            <person name="Haag K.L."/>
            <person name="James T.Y."/>
            <person name="Larsson R."/>
            <person name="Schaer T.M."/>
            <person name="Refardt D."/>
            <person name="Pombert J.-F."/>
            <person name="Ebert D."/>
        </authorList>
    </citation>
    <scope>NUCLEOTIDE SEQUENCE [LARGE SCALE GENOMIC DNA]</scope>
    <source>
        <strain evidence="1 2">UGP3</strain>
        <tissue evidence="1">Spores</tissue>
    </source>
</reference>
<gene>
    <name evidence="1" type="ORF">DI09_90p50</name>
</gene>
<dbReference type="EMBL" id="JMKJ01000602">
    <property type="protein sequence ID" value="KGG50052.1"/>
    <property type="molecule type" value="Genomic_DNA"/>
</dbReference>
<evidence type="ECO:0000313" key="1">
    <source>
        <dbReference type="EMBL" id="KGG50052.1"/>
    </source>
</evidence>
<proteinExistence type="predicted"/>
<protein>
    <submittedName>
        <fullName evidence="1">Uncharacterized protein</fullName>
    </submittedName>
</protein>
<sequence length="201" mass="22575">MIISDSVLVLLYLAYNVWIMSRSSLRASPLTKNQVPVFAKWKPGSFSAANSGFLAMKDVFYELLSIVATPFLSLYSSTISIPINSIVDQSLKSWSVEIILNFLLRVSLFILVPKLVESNGNEEEEEERIGETLNSIGKACLVLVYTHSGGFTYDNNVVSFFPNVPQVLSAICESQYWRWANVYFVLALYLIAILNSRRELG</sequence>
<comment type="caution">
    <text evidence="1">The sequence shown here is derived from an EMBL/GenBank/DDBJ whole genome shotgun (WGS) entry which is preliminary data.</text>
</comment>
<dbReference type="RefSeq" id="XP_013236493.1">
    <property type="nucleotide sequence ID" value="XM_013381039.1"/>
</dbReference>
<dbReference type="AlphaFoldDB" id="A0A098VLS0"/>
<name>A0A098VLS0_9MICR</name>